<evidence type="ECO:0000313" key="1">
    <source>
        <dbReference type="EMBL" id="MFC7219847.1"/>
    </source>
</evidence>
<sequence>MTVFDALVGEALIEEASKKSGLLWVDGRALWHVWHDGAVHVVGDGLEQPLTGLAEGAVVRVVARSKDKGGRIVAWQAQVGELAPGGEAWTAAVEELKGKRLNAPDGEGMTGRWARESRVLSLRAVRGPDERLPMGHPLLEELGMGYPLLEELGDKSLAAVPVPSPNTTRRPIPAGLPKLLFRRRRTAD</sequence>
<accession>A0ABW2GGS2</accession>
<evidence type="ECO:0000313" key="2">
    <source>
        <dbReference type="Proteomes" id="UP001596413"/>
    </source>
</evidence>
<dbReference type="RefSeq" id="WP_386415989.1">
    <property type="nucleotide sequence ID" value="NZ_JBHSZO010000025.1"/>
</dbReference>
<gene>
    <name evidence="1" type="ORF">ACFQLX_17000</name>
</gene>
<reference evidence="2" key="1">
    <citation type="journal article" date="2019" name="Int. J. Syst. Evol. Microbiol.">
        <title>The Global Catalogue of Microorganisms (GCM) 10K type strain sequencing project: providing services to taxonomists for standard genome sequencing and annotation.</title>
        <authorList>
            <consortium name="The Broad Institute Genomics Platform"/>
            <consortium name="The Broad Institute Genome Sequencing Center for Infectious Disease"/>
            <person name="Wu L."/>
            <person name="Ma J."/>
        </authorList>
    </citation>
    <scope>NUCLEOTIDE SEQUENCE [LARGE SCALE GENOMIC DNA]</scope>
    <source>
        <strain evidence="2">CGMCC 1.13681</strain>
    </source>
</reference>
<keyword evidence="2" id="KW-1185">Reference proteome</keyword>
<dbReference type="EMBL" id="JBHSZO010000025">
    <property type="protein sequence ID" value="MFC7219847.1"/>
    <property type="molecule type" value="Genomic_DNA"/>
</dbReference>
<comment type="caution">
    <text evidence="1">The sequence shown here is derived from an EMBL/GenBank/DDBJ whole genome shotgun (WGS) entry which is preliminary data.</text>
</comment>
<proteinExistence type="predicted"/>
<protein>
    <submittedName>
        <fullName evidence="1">Uncharacterized protein</fullName>
    </submittedName>
</protein>
<dbReference type="Proteomes" id="UP001596413">
    <property type="component" value="Unassembled WGS sequence"/>
</dbReference>
<organism evidence="1 2">
    <name type="scientific">Streptomyces polyrhachis</name>
    <dbReference type="NCBI Taxonomy" id="1282885"/>
    <lineage>
        <taxon>Bacteria</taxon>
        <taxon>Bacillati</taxon>
        <taxon>Actinomycetota</taxon>
        <taxon>Actinomycetes</taxon>
        <taxon>Kitasatosporales</taxon>
        <taxon>Streptomycetaceae</taxon>
        <taxon>Streptomyces</taxon>
    </lineage>
</organism>
<name>A0ABW2GGS2_9ACTN</name>